<accession>A0A1J9P5I8</accession>
<dbReference type="OrthoDB" id="5381833at2759"/>
<dbReference type="Proteomes" id="UP000182235">
    <property type="component" value="Unassembled WGS sequence"/>
</dbReference>
<comment type="caution">
    <text evidence="1">The sequence shown here is derived from an EMBL/GenBank/DDBJ whole genome shotgun (WGS) entry which is preliminary data.</text>
</comment>
<proteinExistence type="predicted"/>
<reference evidence="1 2" key="1">
    <citation type="submission" date="2015-07" db="EMBL/GenBank/DDBJ databases">
        <title>Emmonsia species relationships and genome sequence.</title>
        <authorList>
            <consortium name="The Broad Institute Genomics Platform"/>
            <person name="Cuomo C.A."/>
            <person name="Munoz J.F."/>
            <person name="Imamovic A."/>
            <person name="Priest M.E."/>
            <person name="Young S."/>
            <person name="Clay O.K."/>
            <person name="McEwen J.G."/>
        </authorList>
    </citation>
    <scope>NUCLEOTIDE SEQUENCE [LARGE SCALE GENOMIC DNA]</scope>
    <source>
        <strain evidence="1 2">UAMH 9510</strain>
    </source>
</reference>
<evidence type="ECO:0000313" key="1">
    <source>
        <dbReference type="EMBL" id="OJD11406.1"/>
    </source>
</evidence>
<gene>
    <name evidence="1" type="ORF">AJ78_07816</name>
</gene>
<dbReference type="VEuPathDB" id="FungiDB:AJ78_07816"/>
<organism evidence="1 2">
    <name type="scientific">Emergomyces pasteurianus Ep9510</name>
    <dbReference type="NCBI Taxonomy" id="1447872"/>
    <lineage>
        <taxon>Eukaryota</taxon>
        <taxon>Fungi</taxon>
        <taxon>Dikarya</taxon>
        <taxon>Ascomycota</taxon>
        <taxon>Pezizomycotina</taxon>
        <taxon>Eurotiomycetes</taxon>
        <taxon>Eurotiomycetidae</taxon>
        <taxon>Onygenales</taxon>
        <taxon>Ajellomycetaceae</taxon>
        <taxon>Emergomyces</taxon>
    </lineage>
</organism>
<dbReference type="EMBL" id="LGRN01000550">
    <property type="protein sequence ID" value="OJD11406.1"/>
    <property type="molecule type" value="Genomic_DNA"/>
</dbReference>
<dbReference type="AlphaFoldDB" id="A0A1J9P5I8"/>
<protein>
    <submittedName>
        <fullName evidence="1">Uncharacterized protein</fullName>
    </submittedName>
</protein>
<evidence type="ECO:0000313" key="2">
    <source>
        <dbReference type="Proteomes" id="UP000182235"/>
    </source>
</evidence>
<sequence>MLRQCRKLMRASNDSKPILVRHASPHRPQEFGPELGIYVAQEIVEQASQEFAKLTTLLDRTVWKKWEREYPQIPTADKMKLRRLVSEKNANAIATLSTHVAESTLWGYIRRTYTSDEHLVLSAARNPKAAFRMREKIDGVLESWRG</sequence>
<keyword evidence="2" id="KW-1185">Reference proteome</keyword>
<name>A0A1J9P5I8_9EURO</name>